<name>A0AA40K005_9PEZI</name>
<feature type="transmembrane region" description="Helical" evidence="1">
    <location>
        <begin position="6"/>
        <end position="26"/>
    </location>
</feature>
<protein>
    <submittedName>
        <fullName evidence="2">Uncharacterized protein</fullName>
    </submittedName>
</protein>
<dbReference type="AlphaFoldDB" id="A0AA40K005"/>
<evidence type="ECO:0000313" key="2">
    <source>
        <dbReference type="EMBL" id="KAK0741043.1"/>
    </source>
</evidence>
<gene>
    <name evidence="2" type="ORF">B0T18DRAFT_419312</name>
</gene>
<sequence length="87" mass="9938">MPVATALYIGRFAKAVLFWTVLLCAYESRRLRWHYWLLFLLLGLFTGWDASQRTSRCLAAINTAESKYFPSVHITYSLALGGFDWGG</sequence>
<proteinExistence type="predicted"/>
<keyword evidence="1" id="KW-1133">Transmembrane helix</keyword>
<comment type="caution">
    <text evidence="2">The sequence shown here is derived from an EMBL/GenBank/DDBJ whole genome shotgun (WGS) entry which is preliminary data.</text>
</comment>
<keyword evidence="1" id="KW-0472">Membrane</keyword>
<accession>A0AA40K005</accession>
<reference evidence="2" key="1">
    <citation type="submission" date="2023-06" db="EMBL/GenBank/DDBJ databases">
        <title>Genome-scale phylogeny and comparative genomics of the fungal order Sordariales.</title>
        <authorList>
            <consortium name="Lawrence Berkeley National Laboratory"/>
            <person name="Hensen N."/>
            <person name="Bonometti L."/>
            <person name="Westerberg I."/>
            <person name="Brannstrom I.O."/>
            <person name="Guillou S."/>
            <person name="Cros-Aarteil S."/>
            <person name="Calhoun S."/>
            <person name="Haridas S."/>
            <person name="Kuo A."/>
            <person name="Mondo S."/>
            <person name="Pangilinan J."/>
            <person name="Riley R."/>
            <person name="LaButti K."/>
            <person name="Andreopoulos B."/>
            <person name="Lipzen A."/>
            <person name="Chen C."/>
            <person name="Yanf M."/>
            <person name="Daum C."/>
            <person name="Ng V."/>
            <person name="Clum A."/>
            <person name="Steindorff A."/>
            <person name="Ohm R."/>
            <person name="Martin F."/>
            <person name="Silar P."/>
            <person name="Natvig D."/>
            <person name="Lalanne C."/>
            <person name="Gautier V."/>
            <person name="Ament-velasquez S.L."/>
            <person name="Kruys A."/>
            <person name="Hutchinson M.I."/>
            <person name="Powell A.J."/>
            <person name="Barry K."/>
            <person name="Miller A.N."/>
            <person name="Grigoriev I.V."/>
            <person name="Debuchy R."/>
            <person name="Gladieux P."/>
            <person name="Thoren M.H."/>
            <person name="Johannesson H."/>
        </authorList>
    </citation>
    <scope>NUCLEOTIDE SEQUENCE</scope>
    <source>
        <strain evidence="2">SMH3187-1</strain>
    </source>
</reference>
<evidence type="ECO:0000313" key="3">
    <source>
        <dbReference type="Proteomes" id="UP001172155"/>
    </source>
</evidence>
<keyword evidence="3" id="KW-1185">Reference proteome</keyword>
<organism evidence="2 3">
    <name type="scientific">Schizothecium vesticola</name>
    <dbReference type="NCBI Taxonomy" id="314040"/>
    <lineage>
        <taxon>Eukaryota</taxon>
        <taxon>Fungi</taxon>
        <taxon>Dikarya</taxon>
        <taxon>Ascomycota</taxon>
        <taxon>Pezizomycotina</taxon>
        <taxon>Sordariomycetes</taxon>
        <taxon>Sordariomycetidae</taxon>
        <taxon>Sordariales</taxon>
        <taxon>Schizotheciaceae</taxon>
        <taxon>Schizothecium</taxon>
    </lineage>
</organism>
<evidence type="ECO:0000256" key="1">
    <source>
        <dbReference type="SAM" id="Phobius"/>
    </source>
</evidence>
<feature type="transmembrane region" description="Helical" evidence="1">
    <location>
        <begin position="33"/>
        <end position="51"/>
    </location>
</feature>
<keyword evidence="1" id="KW-0812">Transmembrane</keyword>
<dbReference type="Proteomes" id="UP001172155">
    <property type="component" value="Unassembled WGS sequence"/>
</dbReference>
<dbReference type="EMBL" id="JAUKUD010000006">
    <property type="protein sequence ID" value="KAK0741043.1"/>
    <property type="molecule type" value="Genomic_DNA"/>
</dbReference>